<feature type="transmembrane region" description="Helical" evidence="2">
    <location>
        <begin position="7"/>
        <end position="28"/>
    </location>
</feature>
<dbReference type="EMBL" id="VYKL01000044">
    <property type="protein sequence ID" value="KAA9014917.1"/>
    <property type="molecule type" value="Genomic_DNA"/>
</dbReference>
<organism evidence="3 4">
    <name type="scientific">Niallia endozanthoxylica</name>
    <dbReference type="NCBI Taxonomy" id="2036016"/>
    <lineage>
        <taxon>Bacteria</taxon>
        <taxon>Bacillati</taxon>
        <taxon>Bacillota</taxon>
        <taxon>Bacilli</taxon>
        <taxon>Bacillales</taxon>
        <taxon>Bacillaceae</taxon>
        <taxon>Niallia</taxon>
    </lineage>
</organism>
<protein>
    <submittedName>
        <fullName evidence="3">Uncharacterized protein</fullName>
    </submittedName>
</protein>
<dbReference type="InterPro" id="IPR058112">
    <property type="entry name" value="CD3337_EF1877-like"/>
</dbReference>
<sequence>MRENYKIFIVFSLIILVSTSLFSTPLFATETEVTTYPEANNENSNKQEIQLGPEDPMYGSHYGHYQGNNIYYTLDLASPKDLEEQGWFSQAWDFISLQVVDEKISESLHYSIFFIVDMSFKLNVFMTNIMLAILNFAYNTNILNSLVDSTEGTIKSLTGISGTSFGNTGLFGGSLGLIALLVALYTLYQFIIKKASISAFSGILKSVFALTLALLFFSNYADVLKGAHTVSIDLSAALLSGSIDINVDESNGVIENTTVREKMNDNIFTMFVHKPYLMLQYGTTTEEEIGSERVEELLKIQKSEERTDIVVKEVTEKGNDTLTYASVVNRLVFVGVMTITNAVSSIPIFLLALFLVIFQFWFLVIALIAPFVFLWSAMPNQFGVLKRYFFEMSIPLLLKMGLSVIALVIFGITDVLYNLDTLGGGTQGYIITTLLQSLILFTLFLLRKRIFNVFSLGSKELSIMREQMNSTFINPAKKGISNTLTTGGAIVGAVAAGPQGAMLGANIGGSLGNAVTGESDLSEMTRGASINMMMMDRMNRQAQTRSDNNLSEVNLGDSAAITNENNNEVLTQQHLLEETVQSTTGEMETNNVIGDSEKQAGQPMEATLDRNGQHQLNSTSDGRLTKGIQNERPQLEERDNVLRSGRDINGVNDLSSSSIQGSSIYNQTGQSIPLQGPRLESTPVDHSSPPILDYNFDQANHQYVEENSDRPINLEKTNVDRTDLDD</sequence>
<feature type="transmembrane region" description="Helical" evidence="2">
    <location>
        <begin position="322"/>
        <end position="342"/>
    </location>
</feature>
<proteinExistence type="predicted"/>
<evidence type="ECO:0000313" key="3">
    <source>
        <dbReference type="EMBL" id="KAA9014917.1"/>
    </source>
</evidence>
<feature type="transmembrane region" description="Helical" evidence="2">
    <location>
        <begin position="348"/>
        <end position="375"/>
    </location>
</feature>
<accession>A0A5J5H3R9</accession>
<feature type="transmembrane region" description="Helical" evidence="2">
    <location>
        <begin position="396"/>
        <end position="417"/>
    </location>
</feature>
<feature type="transmembrane region" description="Helical" evidence="2">
    <location>
        <begin position="429"/>
        <end position="446"/>
    </location>
</feature>
<keyword evidence="4" id="KW-1185">Reference proteome</keyword>
<feature type="transmembrane region" description="Helical" evidence="2">
    <location>
        <begin position="168"/>
        <end position="191"/>
    </location>
</feature>
<feature type="compositionally biased region" description="Basic and acidic residues" evidence="1">
    <location>
        <begin position="633"/>
        <end position="646"/>
    </location>
</feature>
<reference evidence="3 4" key="1">
    <citation type="submission" date="2019-09" db="EMBL/GenBank/DDBJ databases">
        <title>Whole genome sequences of isolates from the Mars Exploration Rovers.</title>
        <authorList>
            <person name="Seuylemezian A."/>
            <person name="Vaishampayan P."/>
        </authorList>
    </citation>
    <scope>NUCLEOTIDE SEQUENCE [LARGE SCALE GENOMIC DNA]</scope>
    <source>
        <strain evidence="3 4">MER_TA_151</strain>
    </source>
</reference>
<dbReference type="OrthoDB" id="2930912at2"/>
<gene>
    <name evidence="3" type="ORF">F4V44_23260</name>
</gene>
<dbReference type="NCBIfam" id="NF046089">
    <property type="entry name" value="CD3337_EF1877"/>
    <property type="match status" value="1"/>
</dbReference>
<keyword evidence="2" id="KW-0812">Transmembrane</keyword>
<evidence type="ECO:0000313" key="4">
    <source>
        <dbReference type="Proteomes" id="UP000326671"/>
    </source>
</evidence>
<keyword evidence="2" id="KW-0472">Membrane</keyword>
<feature type="region of interest" description="Disordered" evidence="1">
    <location>
        <begin position="609"/>
        <end position="692"/>
    </location>
</feature>
<feature type="compositionally biased region" description="Polar residues" evidence="1">
    <location>
        <begin position="613"/>
        <end position="632"/>
    </location>
</feature>
<evidence type="ECO:0000256" key="1">
    <source>
        <dbReference type="SAM" id="MobiDB-lite"/>
    </source>
</evidence>
<keyword evidence="2" id="KW-1133">Transmembrane helix</keyword>
<feature type="region of interest" description="Disordered" evidence="1">
    <location>
        <begin position="705"/>
        <end position="726"/>
    </location>
</feature>
<evidence type="ECO:0000256" key="2">
    <source>
        <dbReference type="SAM" id="Phobius"/>
    </source>
</evidence>
<feature type="compositionally biased region" description="Low complexity" evidence="1">
    <location>
        <begin position="655"/>
        <end position="664"/>
    </location>
</feature>
<dbReference type="AlphaFoldDB" id="A0A5J5H3R9"/>
<feature type="transmembrane region" description="Helical" evidence="2">
    <location>
        <begin position="197"/>
        <end position="217"/>
    </location>
</feature>
<name>A0A5J5H3R9_9BACI</name>
<comment type="caution">
    <text evidence="3">The sequence shown here is derived from an EMBL/GenBank/DDBJ whole genome shotgun (WGS) entry which is preliminary data.</text>
</comment>
<dbReference type="Proteomes" id="UP000326671">
    <property type="component" value="Unassembled WGS sequence"/>
</dbReference>
<dbReference type="RefSeq" id="WP_150442394.1">
    <property type="nucleotide sequence ID" value="NZ_VYKL01000044.1"/>
</dbReference>